<dbReference type="KEGG" id="ttu:TERTU_1614"/>
<feature type="domain" description="NAD-dependent epimerase/dehydratase" evidence="2">
    <location>
        <begin position="6"/>
        <end position="225"/>
    </location>
</feature>
<dbReference type="InterPro" id="IPR001509">
    <property type="entry name" value="Epimerase_deHydtase"/>
</dbReference>
<dbReference type="InterPro" id="IPR010099">
    <property type="entry name" value="SDR39U1"/>
</dbReference>
<dbReference type="eggNOG" id="COG1090">
    <property type="taxonomic scope" value="Bacteria"/>
</dbReference>
<evidence type="ECO:0000256" key="1">
    <source>
        <dbReference type="ARBA" id="ARBA00009353"/>
    </source>
</evidence>
<dbReference type="PANTHER" id="PTHR11092">
    <property type="entry name" value="SUGAR NUCLEOTIDE EPIMERASE RELATED"/>
    <property type="match status" value="1"/>
</dbReference>
<dbReference type="InterPro" id="IPR036291">
    <property type="entry name" value="NAD(P)-bd_dom_sf"/>
</dbReference>
<evidence type="ECO:0008006" key="6">
    <source>
        <dbReference type="Google" id="ProtNLM"/>
    </source>
</evidence>
<dbReference type="HOGENOM" id="CLU_047373_1_0_6"/>
<comment type="similarity">
    <text evidence="1">Belongs to the NAD(P)-dependent epimerase/dehydratase family. SDR39U1 subfamily.</text>
</comment>
<feature type="domain" description="DUF1731" evidence="3">
    <location>
        <begin position="259"/>
        <end position="305"/>
    </location>
</feature>
<proteinExistence type="inferred from homology"/>
<dbReference type="Pfam" id="PF01370">
    <property type="entry name" value="Epimerase"/>
    <property type="match status" value="1"/>
</dbReference>
<sequence length="308" mass="33084">MLPRTIYISGGTGFVGRALCAHILKSAPHISGSESAGVTLYVQTRRPEHHRHRVIKFVKNYQQLPEAVAPDAIINLAGAPIADERWSNKRKQMLQDSRVAATEALLASVEAAGHMPDTLLNASAVGFYGSNTTGEIDENAGRGEGFAADLCASWETAAMGFSRLGTRVCLMRIGVVLGDGGVLAKLLPLFKMGLGGPIGHGKQGMSWIHIDDLCRLFMTALFNPEYTGALNCTAPHPVPQRVFARELGRQLGRPACLPTPASVLRLVYGQMAEELLIGGQYVLPGCVSAAGFKFEYDRLETALKSVLN</sequence>
<dbReference type="Proteomes" id="UP000009080">
    <property type="component" value="Chromosome"/>
</dbReference>
<dbReference type="Gene3D" id="3.40.50.720">
    <property type="entry name" value="NAD(P)-binding Rossmann-like Domain"/>
    <property type="match status" value="1"/>
</dbReference>
<organism evidence="4 5">
    <name type="scientific">Teredinibacter turnerae (strain ATCC 39867 / T7901)</name>
    <dbReference type="NCBI Taxonomy" id="377629"/>
    <lineage>
        <taxon>Bacteria</taxon>
        <taxon>Pseudomonadati</taxon>
        <taxon>Pseudomonadota</taxon>
        <taxon>Gammaproteobacteria</taxon>
        <taxon>Cellvibrionales</taxon>
        <taxon>Cellvibrionaceae</taxon>
        <taxon>Teredinibacter</taxon>
    </lineage>
</organism>
<evidence type="ECO:0000259" key="2">
    <source>
        <dbReference type="Pfam" id="PF01370"/>
    </source>
</evidence>
<dbReference type="InterPro" id="IPR013549">
    <property type="entry name" value="DUF1731"/>
</dbReference>
<dbReference type="OrthoDB" id="9801773at2"/>
<keyword evidence="5" id="KW-1185">Reference proteome</keyword>
<dbReference type="Pfam" id="PF08338">
    <property type="entry name" value="DUF1731"/>
    <property type="match status" value="1"/>
</dbReference>
<dbReference type="PANTHER" id="PTHR11092:SF0">
    <property type="entry name" value="EPIMERASE FAMILY PROTEIN SDR39U1"/>
    <property type="match status" value="1"/>
</dbReference>
<evidence type="ECO:0000313" key="5">
    <source>
        <dbReference type="Proteomes" id="UP000009080"/>
    </source>
</evidence>
<evidence type="ECO:0000313" key="4">
    <source>
        <dbReference type="EMBL" id="ACR14795.1"/>
    </source>
</evidence>
<evidence type="ECO:0000259" key="3">
    <source>
        <dbReference type="Pfam" id="PF08338"/>
    </source>
</evidence>
<dbReference type="SUPFAM" id="SSF51735">
    <property type="entry name" value="NAD(P)-binding Rossmann-fold domains"/>
    <property type="match status" value="1"/>
</dbReference>
<dbReference type="EMBL" id="CP001614">
    <property type="protein sequence ID" value="ACR14795.1"/>
    <property type="molecule type" value="Genomic_DNA"/>
</dbReference>
<protein>
    <recommendedName>
        <fullName evidence="6">TIGR01777 family protein</fullName>
    </recommendedName>
</protein>
<gene>
    <name evidence="4" type="ordered locus">TERTU_1614</name>
</gene>
<dbReference type="RefSeq" id="WP_015820909.1">
    <property type="nucleotide sequence ID" value="NC_012997.1"/>
</dbReference>
<dbReference type="STRING" id="377629.TERTU_1614"/>
<accession>C5BTI1</accession>
<name>C5BTI1_TERTT</name>
<reference evidence="4 5" key="1">
    <citation type="journal article" date="2009" name="PLoS ONE">
        <title>The complete genome of Teredinibacter turnerae T7901: an intracellular endosymbiont of marine wood-boring bivalves (shipworms).</title>
        <authorList>
            <person name="Yang J.C."/>
            <person name="Madupu R."/>
            <person name="Durkin A.S."/>
            <person name="Ekborg N.A."/>
            <person name="Pedamallu C.S."/>
            <person name="Hostetler J.B."/>
            <person name="Radune D."/>
            <person name="Toms B.S."/>
            <person name="Henrissat B."/>
            <person name="Coutinho P.M."/>
            <person name="Schwarz S."/>
            <person name="Field L."/>
            <person name="Trindade-Silva A.E."/>
            <person name="Soares C.A.G."/>
            <person name="Elshahawi S."/>
            <person name="Hanora A."/>
            <person name="Schmidt E.W."/>
            <person name="Haygood M.G."/>
            <person name="Posfai J."/>
            <person name="Benner J."/>
            <person name="Madinger C."/>
            <person name="Nove J."/>
            <person name="Anton B."/>
            <person name="Chaudhary K."/>
            <person name="Foster J."/>
            <person name="Holman A."/>
            <person name="Kumar S."/>
            <person name="Lessard P.A."/>
            <person name="Luyten Y.A."/>
            <person name="Slatko B."/>
            <person name="Wood N."/>
            <person name="Wu B."/>
            <person name="Teplitski M."/>
            <person name="Mougous J.D."/>
            <person name="Ward N."/>
            <person name="Eisen J.A."/>
            <person name="Badger J.H."/>
            <person name="Distel D.L."/>
        </authorList>
    </citation>
    <scope>NUCLEOTIDE SEQUENCE [LARGE SCALE GENOMIC DNA]</scope>
    <source>
        <strain evidence="5">ATCC 39867 / T7901</strain>
    </source>
</reference>
<dbReference type="AlphaFoldDB" id="C5BTI1"/>
<dbReference type="NCBIfam" id="TIGR01777">
    <property type="entry name" value="yfcH"/>
    <property type="match status" value="1"/>
</dbReference>